<organism evidence="2 3">
    <name type="scientific">Bizionia saleffrena</name>
    <dbReference type="NCBI Taxonomy" id="291189"/>
    <lineage>
        <taxon>Bacteria</taxon>
        <taxon>Pseudomonadati</taxon>
        <taxon>Bacteroidota</taxon>
        <taxon>Flavobacteriia</taxon>
        <taxon>Flavobacteriales</taxon>
        <taxon>Flavobacteriaceae</taxon>
        <taxon>Bizionia</taxon>
    </lineage>
</organism>
<evidence type="ECO:0000256" key="1">
    <source>
        <dbReference type="SAM" id="Phobius"/>
    </source>
</evidence>
<protein>
    <submittedName>
        <fullName evidence="2">Uncharacterized protein</fullName>
    </submittedName>
</protein>
<dbReference type="Proteomes" id="UP000323324">
    <property type="component" value="Unassembled WGS sequence"/>
</dbReference>
<evidence type="ECO:0000313" key="2">
    <source>
        <dbReference type="EMBL" id="TYB71525.1"/>
    </source>
</evidence>
<gene>
    <name evidence="2" type="ORF">ES676_12730</name>
</gene>
<dbReference type="AlphaFoldDB" id="A0A8H2LCM8"/>
<dbReference type="RefSeq" id="WP_148370706.1">
    <property type="nucleotide sequence ID" value="NZ_VSKM01000015.1"/>
</dbReference>
<evidence type="ECO:0000313" key="3">
    <source>
        <dbReference type="Proteomes" id="UP000323324"/>
    </source>
</evidence>
<keyword evidence="1" id="KW-0812">Transmembrane</keyword>
<sequence length="61" mass="6868">MVKSKVQKIEQKAQEQLEMTKRKAVIQAEHARKTAASAAWWLIITVVFSAEAAMLGAWIEL</sequence>
<keyword evidence="3" id="KW-1185">Reference proteome</keyword>
<keyword evidence="1" id="KW-0472">Membrane</keyword>
<feature type="transmembrane region" description="Helical" evidence="1">
    <location>
        <begin position="38"/>
        <end position="59"/>
    </location>
</feature>
<reference evidence="2 3" key="1">
    <citation type="submission" date="2019-08" db="EMBL/GenBank/DDBJ databases">
        <title>Genomes of Antarctic Bizionia species.</title>
        <authorList>
            <person name="Bowman J.P."/>
        </authorList>
    </citation>
    <scope>NUCLEOTIDE SEQUENCE [LARGE SCALE GENOMIC DNA]</scope>
    <source>
        <strain evidence="2 3">HFD</strain>
    </source>
</reference>
<dbReference type="EMBL" id="VSKM01000015">
    <property type="protein sequence ID" value="TYB71525.1"/>
    <property type="molecule type" value="Genomic_DNA"/>
</dbReference>
<keyword evidence="1" id="KW-1133">Transmembrane helix</keyword>
<accession>A0A8H2LCM8</accession>
<name>A0A8H2LCM8_9FLAO</name>
<proteinExistence type="predicted"/>
<comment type="caution">
    <text evidence="2">The sequence shown here is derived from an EMBL/GenBank/DDBJ whole genome shotgun (WGS) entry which is preliminary data.</text>
</comment>